<evidence type="ECO:0000256" key="9">
    <source>
        <dbReference type="ARBA" id="ARBA00022919"/>
    </source>
</evidence>
<evidence type="ECO:0000256" key="2">
    <source>
        <dbReference type="ARBA" id="ARBA00004240"/>
    </source>
</evidence>
<evidence type="ECO:0000313" key="11">
    <source>
        <dbReference type="EMBL" id="KAK9831143.1"/>
    </source>
</evidence>
<dbReference type="Pfam" id="PF02390">
    <property type="entry name" value="Methyltransf_4"/>
    <property type="match status" value="1"/>
</dbReference>
<dbReference type="Gene3D" id="3.40.50.150">
    <property type="entry name" value="Vaccinia Virus protein VP39"/>
    <property type="match status" value="1"/>
</dbReference>
<reference evidence="11 12" key="1">
    <citation type="journal article" date="2024" name="Nat. Commun.">
        <title>Phylogenomics reveals the evolutionary origins of lichenization in chlorophyte algae.</title>
        <authorList>
            <person name="Puginier C."/>
            <person name="Libourel C."/>
            <person name="Otte J."/>
            <person name="Skaloud P."/>
            <person name="Haon M."/>
            <person name="Grisel S."/>
            <person name="Petersen M."/>
            <person name="Berrin J.G."/>
            <person name="Delaux P.M."/>
            <person name="Dal Grande F."/>
            <person name="Keller J."/>
        </authorList>
    </citation>
    <scope>NUCLEOTIDE SEQUENCE [LARGE SCALE GENOMIC DNA]</scope>
    <source>
        <strain evidence="11 12">SAG 2145</strain>
    </source>
</reference>
<keyword evidence="12" id="KW-1185">Reference proteome</keyword>
<keyword evidence="6" id="KW-0808">Transferase</keyword>
<dbReference type="CDD" id="cd02440">
    <property type="entry name" value="AdoMet_MTases"/>
    <property type="match status" value="1"/>
</dbReference>
<dbReference type="SMART" id="SM00822">
    <property type="entry name" value="PKS_KR"/>
    <property type="match status" value="1"/>
</dbReference>
<dbReference type="GO" id="GO:0005783">
    <property type="term" value="C:endoplasmic reticulum"/>
    <property type="evidence" value="ECO:0007669"/>
    <property type="project" value="UniProtKB-SubCell"/>
</dbReference>
<comment type="pathway">
    <text evidence="3">Lipid metabolism; sphingolipid metabolism.</text>
</comment>
<comment type="subcellular location">
    <subcellularLocation>
        <location evidence="2">Endoplasmic reticulum</location>
    </subcellularLocation>
</comment>
<dbReference type="CDD" id="cd08939">
    <property type="entry name" value="KDSR-like_SDR_c"/>
    <property type="match status" value="1"/>
</dbReference>
<dbReference type="InterPro" id="IPR045022">
    <property type="entry name" value="KDSR-like"/>
</dbReference>
<dbReference type="PROSITE" id="PS51625">
    <property type="entry name" value="SAM_MT_TRMB"/>
    <property type="match status" value="1"/>
</dbReference>
<dbReference type="Gene3D" id="3.40.50.720">
    <property type="entry name" value="NAD(P)-binding Rossmann-like Domain"/>
    <property type="match status" value="1"/>
</dbReference>
<keyword evidence="9" id="KW-0443">Lipid metabolism</keyword>
<evidence type="ECO:0000256" key="8">
    <source>
        <dbReference type="ARBA" id="ARBA00022694"/>
    </source>
</evidence>
<gene>
    <name evidence="11" type="ORF">WJX74_004818</name>
</gene>
<dbReference type="InterPro" id="IPR002347">
    <property type="entry name" value="SDR_fam"/>
</dbReference>
<evidence type="ECO:0000256" key="3">
    <source>
        <dbReference type="ARBA" id="ARBA00004760"/>
    </source>
</evidence>
<dbReference type="InterPro" id="IPR029063">
    <property type="entry name" value="SAM-dependent_MTases_sf"/>
</dbReference>
<proteinExistence type="predicted"/>
<dbReference type="SUPFAM" id="SSF53335">
    <property type="entry name" value="S-adenosyl-L-methionine-dependent methyltransferases"/>
    <property type="match status" value="1"/>
</dbReference>
<keyword evidence="5" id="KW-0489">Methyltransferase</keyword>
<dbReference type="Proteomes" id="UP001438707">
    <property type="component" value="Unassembled WGS sequence"/>
</dbReference>
<evidence type="ECO:0000256" key="4">
    <source>
        <dbReference type="ARBA" id="ARBA00004991"/>
    </source>
</evidence>
<comment type="catalytic activity">
    <reaction evidence="1">
        <text>guanosine(46) in tRNA + S-adenosyl-L-methionine = N(7)-methylguanosine(46) in tRNA + S-adenosyl-L-homocysteine</text>
        <dbReference type="Rhea" id="RHEA:42708"/>
        <dbReference type="Rhea" id="RHEA-COMP:10188"/>
        <dbReference type="Rhea" id="RHEA-COMP:10189"/>
        <dbReference type="ChEBI" id="CHEBI:57856"/>
        <dbReference type="ChEBI" id="CHEBI:59789"/>
        <dbReference type="ChEBI" id="CHEBI:74269"/>
        <dbReference type="ChEBI" id="CHEBI:74480"/>
        <dbReference type="EC" id="2.1.1.33"/>
    </reaction>
</comment>
<dbReference type="GO" id="GO:0030148">
    <property type="term" value="P:sphingolipid biosynthetic process"/>
    <property type="evidence" value="ECO:0007669"/>
    <property type="project" value="InterPro"/>
</dbReference>
<keyword evidence="8" id="KW-0819">tRNA processing</keyword>
<evidence type="ECO:0000256" key="5">
    <source>
        <dbReference type="ARBA" id="ARBA00022603"/>
    </source>
</evidence>
<evidence type="ECO:0000256" key="6">
    <source>
        <dbReference type="ARBA" id="ARBA00022679"/>
    </source>
</evidence>
<accession>A0AAW1RBZ6</accession>
<dbReference type="GO" id="GO:0006666">
    <property type="term" value="P:3-keto-sphinganine metabolic process"/>
    <property type="evidence" value="ECO:0007669"/>
    <property type="project" value="InterPro"/>
</dbReference>
<sequence length="524" mass="56777">MGGGLSREDYLAGKHVLITGGSEGIGLALGKECYKRSAKVALMARTASKLDAAVAELQAIQAKRAGSVRSCPADVTQADQVAQAIASLQQQTGSIDVVICCAGRAEPGLFLEQDTSVATRTMQLNYFGTHNVIKAVLPQMVQHNSGHVVLISSGVALAGILGYSSYAPSKMAVRGLADILRHELCWTNKIKPPGCEECTRAMGSSVSSAQQVASHIVQSMEKGHYHLASPDFGQNLLMGSLAGISPPPYLLLTSLLGHKPTISALPSSQEILVREAHKAAWPEVNLDALEVTKVGRRVRQHVNPFKEELQVPIQPPNWGQIFHRPTLPLTVDIGCGPGRFLLASAKRMQDSNYLGLEIRQPLVDRATDWSRAMDLAGRVHFVYASANVQLGNLLNSYPGDVDLITVQFPDPHWKAKHKKRRIVQPALVKTMRDVLRPGGRLFMQSDVMEVAKAMWDEVDSAAGDAFQLAEGNKPKLSTALAADASGPTPTRTWLPFNPLGTPTEREVVSEELALPVYRVLFFKK</sequence>
<evidence type="ECO:0000259" key="10">
    <source>
        <dbReference type="SMART" id="SM00822"/>
    </source>
</evidence>
<feature type="domain" description="Ketoreductase" evidence="10">
    <location>
        <begin position="14"/>
        <end position="198"/>
    </location>
</feature>
<comment type="caution">
    <text evidence="11">The sequence shown here is derived from an EMBL/GenBank/DDBJ whole genome shotgun (WGS) entry which is preliminary data.</text>
</comment>
<dbReference type="PANTHER" id="PTHR23417">
    <property type="entry name" value="3-DEOXY-D-MANNO-OCTULOSONIC-ACID TRANSFERASE/TRNA GUANINE-N 7 - -METHYLTRANSFERASE"/>
    <property type="match status" value="1"/>
</dbReference>
<protein>
    <recommendedName>
        <fullName evidence="10">Ketoreductase domain-containing protein</fullName>
    </recommendedName>
</protein>
<dbReference type="EMBL" id="JALJOS010000014">
    <property type="protein sequence ID" value="KAK9831143.1"/>
    <property type="molecule type" value="Genomic_DNA"/>
</dbReference>
<dbReference type="SUPFAM" id="SSF51735">
    <property type="entry name" value="NAD(P)-binding Rossmann-fold domains"/>
    <property type="match status" value="1"/>
</dbReference>
<dbReference type="AlphaFoldDB" id="A0AAW1RBZ6"/>
<evidence type="ECO:0000256" key="7">
    <source>
        <dbReference type="ARBA" id="ARBA00022691"/>
    </source>
</evidence>
<name>A0AAW1RBZ6_9CHLO</name>
<evidence type="ECO:0000256" key="1">
    <source>
        <dbReference type="ARBA" id="ARBA00000142"/>
    </source>
</evidence>
<evidence type="ECO:0000313" key="12">
    <source>
        <dbReference type="Proteomes" id="UP001438707"/>
    </source>
</evidence>
<dbReference type="PRINTS" id="PR00081">
    <property type="entry name" value="GDHRDH"/>
</dbReference>
<dbReference type="InterPro" id="IPR057326">
    <property type="entry name" value="KR_dom"/>
</dbReference>
<keyword evidence="9" id="KW-0746">Sphingolipid metabolism</keyword>
<dbReference type="PANTHER" id="PTHR23417:SF21">
    <property type="entry name" value="TRNA (GUANINE-N(7)-)-METHYLTRANSFERASE"/>
    <property type="match status" value="1"/>
</dbReference>
<dbReference type="InterPro" id="IPR036291">
    <property type="entry name" value="NAD(P)-bd_dom_sf"/>
</dbReference>
<dbReference type="GO" id="GO:0008176">
    <property type="term" value="F:tRNA (guanine(46)-N7)-methyltransferase activity"/>
    <property type="evidence" value="ECO:0007669"/>
    <property type="project" value="UniProtKB-EC"/>
</dbReference>
<comment type="pathway">
    <text evidence="4">Sphingolipid metabolism.</text>
</comment>
<dbReference type="GO" id="GO:0047560">
    <property type="term" value="F:3-dehydrosphinganine reductase activity"/>
    <property type="evidence" value="ECO:0007669"/>
    <property type="project" value="InterPro"/>
</dbReference>
<dbReference type="GO" id="GO:0043527">
    <property type="term" value="C:tRNA methyltransferase complex"/>
    <property type="evidence" value="ECO:0007669"/>
    <property type="project" value="TreeGrafter"/>
</dbReference>
<dbReference type="InterPro" id="IPR003358">
    <property type="entry name" value="tRNA_(Gua-N-7)_MeTrfase_Trmb"/>
</dbReference>
<dbReference type="GO" id="GO:0016020">
    <property type="term" value="C:membrane"/>
    <property type="evidence" value="ECO:0007669"/>
    <property type="project" value="GOC"/>
</dbReference>
<organism evidence="11 12">
    <name type="scientific">Apatococcus lobatus</name>
    <dbReference type="NCBI Taxonomy" id="904363"/>
    <lineage>
        <taxon>Eukaryota</taxon>
        <taxon>Viridiplantae</taxon>
        <taxon>Chlorophyta</taxon>
        <taxon>core chlorophytes</taxon>
        <taxon>Trebouxiophyceae</taxon>
        <taxon>Chlorellales</taxon>
        <taxon>Chlorellaceae</taxon>
        <taxon>Apatococcus</taxon>
    </lineage>
</organism>
<dbReference type="Pfam" id="PF00106">
    <property type="entry name" value="adh_short"/>
    <property type="match status" value="1"/>
</dbReference>
<keyword evidence="7" id="KW-0949">S-adenosyl-L-methionine</keyword>